<accession>A0A8S1HWX7</accession>
<protein>
    <recommendedName>
        <fullName evidence="12">BHLH domain-containing protein</fullName>
    </recommendedName>
</protein>
<dbReference type="FunFam" id="1.10.630.10:FF:000036">
    <property type="entry name" value="CYtochrome P450 family"/>
    <property type="match status" value="1"/>
</dbReference>
<comment type="cofactor">
    <cofactor evidence="1 7">
        <name>heme</name>
        <dbReference type="ChEBI" id="CHEBI:30413"/>
    </cofactor>
</comment>
<evidence type="ECO:0000256" key="1">
    <source>
        <dbReference type="ARBA" id="ARBA00001971"/>
    </source>
</evidence>
<reference evidence="10" key="1">
    <citation type="submission" date="2020-10" db="EMBL/GenBank/DDBJ databases">
        <authorList>
            <person name="Kikuchi T."/>
        </authorList>
    </citation>
    <scope>NUCLEOTIDE SEQUENCE</scope>
    <source>
        <strain evidence="10">NKZ352</strain>
    </source>
</reference>
<feature type="compositionally biased region" description="Low complexity" evidence="8">
    <location>
        <begin position="801"/>
        <end position="812"/>
    </location>
</feature>
<feature type="transmembrane region" description="Helical" evidence="9">
    <location>
        <begin position="26"/>
        <end position="46"/>
    </location>
</feature>
<evidence type="ECO:0000256" key="9">
    <source>
        <dbReference type="SAM" id="Phobius"/>
    </source>
</evidence>
<dbReference type="Proteomes" id="UP000835052">
    <property type="component" value="Unassembled WGS sequence"/>
</dbReference>
<dbReference type="OrthoDB" id="2789670at2759"/>
<dbReference type="GO" id="GO:0046983">
    <property type="term" value="F:protein dimerization activity"/>
    <property type="evidence" value="ECO:0007669"/>
    <property type="project" value="InterPro"/>
</dbReference>
<dbReference type="GO" id="GO:0020037">
    <property type="term" value="F:heme binding"/>
    <property type="evidence" value="ECO:0007669"/>
    <property type="project" value="InterPro"/>
</dbReference>
<dbReference type="Pfam" id="PF00067">
    <property type="entry name" value="p450"/>
    <property type="match status" value="1"/>
</dbReference>
<feature type="compositionally biased region" description="Basic residues" evidence="8">
    <location>
        <begin position="827"/>
        <end position="842"/>
    </location>
</feature>
<dbReference type="PRINTS" id="PR00385">
    <property type="entry name" value="P450"/>
</dbReference>
<gene>
    <name evidence="10" type="ORF">CAUJ_LOCUS13459</name>
</gene>
<comment type="similarity">
    <text evidence="2">Belongs to the cytochrome P450 family.</text>
</comment>
<dbReference type="EMBL" id="CAJGYM010000097">
    <property type="protein sequence ID" value="CAD6197550.1"/>
    <property type="molecule type" value="Genomic_DNA"/>
</dbReference>
<dbReference type="SUPFAM" id="SSF48264">
    <property type="entry name" value="Cytochrome P450"/>
    <property type="match status" value="1"/>
</dbReference>
<evidence type="ECO:0000256" key="4">
    <source>
        <dbReference type="ARBA" id="ARBA00023002"/>
    </source>
</evidence>
<dbReference type="PANTHER" id="PTHR24300:SF414">
    <property type="entry name" value="CYTOCHROME P450 FAMILY"/>
    <property type="match status" value="1"/>
</dbReference>
<evidence type="ECO:0008006" key="12">
    <source>
        <dbReference type="Google" id="ProtNLM"/>
    </source>
</evidence>
<dbReference type="CDD" id="cd20617">
    <property type="entry name" value="CYP1_2-like"/>
    <property type="match status" value="1"/>
</dbReference>
<feature type="binding site" description="axial binding residue" evidence="7">
    <location>
        <position position="456"/>
    </location>
    <ligand>
        <name>heme</name>
        <dbReference type="ChEBI" id="CHEBI:30413"/>
    </ligand>
    <ligandPart>
        <name>Fe</name>
        <dbReference type="ChEBI" id="CHEBI:18248"/>
    </ligandPart>
</feature>
<dbReference type="InterPro" id="IPR002401">
    <property type="entry name" value="Cyt_P450_E_grp-I"/>
</dbReference>
<keyword evidence="9" id="KW-0472">Membrane</keyword>
<keyword evidence="6" id="KW-0503">Monooxygenase</keyword>
<keyword evidence="11" id="KW-1185">Reference proteome</keyword>
<dbReference type="InterPro" id="IPR036638">
    <property type="entry name" value="HLH_DNA-bd_sf"/>
</dbReference>
<dbReference type="GO" id="GO:0006082">
    <property type="term" value="P:organic acid metabolic process"/>
    <property type="evidence" value="ECO:0007669"/>
    <property type="project" value="TreeGrafter"/>
</dbReference>
<proteinExistence type="inferred from homology"/>
<dbReference type="GO" id="GO:0006805">
    <property type="term" value="P:xenobiotic metabolic process"/>
    <property type="evidence" value="ECO:0007669"/>
    <property type="project" value="TreeGrafter"/>
</dbReference>
<dbReference type="GO" id="GO:0016712">
    <property type="term" value="F:oxidoreductase activity, acting on paired donors, with incorporation or reduction of molecular oxygen, reduced flavin or flavoprotein as one donor, and incorporation of one atom of oxygen"/>
    <property type="evidence" value="ECO:0007669"/>
    <property type="project" value="TreeGrafter"/>
</dbReference>
<evidence type="ECO:0000313" key="11">
    <source>
        <dbReference type="Proteomes" id="UP000835052"/>
    </source>
</evidence>
<dbReference type="InterPro" id="IPR001128">
    <property type="entry name" value="Cyt_P450"/>
</dbReference>
<dbReference type="PROSITE" id="PS00086">
    <property type="entry name" value="CYTOCHROME_P450"/>
    <property type="match status" value="1"/>
</dbReference>
<dbReference type="PANTHER" id="PTHR24300">
    <property type="entry name" value="CYTOCHROME P450 508A4-RELATED"/>
    <property type="match status" value="1"/>
</dbReference>
<dbReference type="AlphaFoldDB" id="A0A8S1HWX7"/>
<name>A0A8S1HWX7_9PELO</name>
<feature type="compositionally biased region" description="Acidic residues" evidence="8">
    <location>
        <begin position="909"/>
        <end position="918"/>
    </location>
</feature>
<dbReference type="InterPro" id="IPR017972">
    <property type="entry name" value="Cyt_P450_CS"/>
</dbReference>
<feature type="region of interest" description="Disordered" evidence="8">
    <location>
        <begin position="590"/>
        <end position="622"/>
    </location>
</feature>
<feature type="region of interest" description="Disordered" evidence="8">
    <location>
        <begin position="769"/>
        <end position="843"/>
    </location>
</feature>
<organism evidence="10 11">
    <name type="scientific">Caenorhabditis auriculariae</name>
    <dbReference type="NCBI Taxonomy" id="2777116"/>
    <lineage>
        <taxon>Eukaryota</taxon>
        <taxon>Metazoa</taxon>
        <taxon>Ecdysozoa</taxon>
        <taxon>Nematoda</taxon>
        <taxon>Chromadorea</taxon>
        <taxon>Rhabditida</taxon>
        <taxon>Rhabditina</taxon>
        <taxon>Rhabditomorpha</taxon>
        <taxon>Rhabditoidea</taxon>
        <taxon>Rhabditidae</taxon>
        <taxon>Peloderinae</taxon>
        <taxon>Caenorhabditis</taxon>
    </lineage>
</organism>
<evidence type="ECO:0000256" key="7">
    <source>
        <dbReference type="PIRSR" id="PIRSR602401-1"/>
    </source>
</evidence>
<keyword evidence="7" id="KW-0349">Heme</keyword>
<feature type="compositionally biased region" description="Basic and acidic residues" evidence="8">
    <location>
        <begin position="605"/>
        <end position="622"/>
    </location>
</feature>
<feature type="compositionally biased region" description="Basic and acidic residues" evidence="8">
    <location>
        <begin position="779"/>
        <end position="796"/>
    </location>
</feature>
<evidence type="ECO:0000256" key="6">
    <source>
        <dbReference type="ARBA" id="ARBA00023033"/>
    </source>
</evidence>
<keyword evidence="3 7" id="KW-0479">Metal-binding</keyword>
<evidence type="ECO:0000256" key="3">
    <source>
        <dbReference type="ARBA" id="ARBA00022723"/>
    </source>
</evidence>
<keyword evidence="4" id="KW-0560">Oxidoreductase</keyword>
<keyword evidence="5 7" id="KW-0408">Iron</keyword>
<sequence>MSLARNGFIGLLSSLAYVRILKFFHLQPILIFSTLFTLLLFSYVIYEIYWKRRKLPSGPCPWLVAGNMPSFVQKVSTKLFVEWKQKYGGIFTVWIGPIPLIMVADLATIKKYFIQHADTFSNRWRNFVTDSIMKGANGVVQIDGEKWREQRRFALHTLRDFGVGKPLMEDKIMLEVEAIVDHLEANPGSELNICSPIAICVGNIINNMLFGVRFAQGDEKMKNLHILLDRQSHIVMKSIMGLYIAAPVTTKIPILNSKWNELMGIRDQLCSFLQEQIDEHEKRWEEGFRDEEDLTFAYMAEVDKRRHSGEDVGHFDKLQLQMLLLDLFFAGMETTVTTLKWAFLLIARNREVQRRVQRELDSLGSSRMTLSHRTQLPYTQATINEIQRMANILPINLLRTVAEDVEIDGYQLKKGCLIIPQISILMNDPDLFENPDQFQPERIDHFMPFSIGRRQCLGESLARAELFLIFANILQKFEISVSEDVKIERVLGLTVSPAPYKCILTRRKGRNIHVIKLPVVWRKNRGESIGGGVDLKRDVWRSCIDASPFGPRKSKHLGGSFSRIGCLTFACAADPTRDWKRLIAGADTVGPVEGSGKRGQTGRRNRADLGWEEGRNGEDDSCHSGSLLAPRACYLQLTPGGIIKKKLNNRFRPTIFSFWGSVWVAGNIPITEVEMNQEPHTQQDPQQNCATYDAALYYSQSPRILASSTDITTLTPFAASAQPPLDYAIGGYDVYRNTRAPSTFYYPSYGQAATSTPFYPELAPFNVRGNEFPTNGVPEPKEIKTEKEGRKRRNEDPASQAPEAPATTTNPPRRSKLDRRKAATMRERRRLRKGQRSLRSGKTKNVEILRSAIEYINKLEGMLQQEGKMTKIMIQNQALGMQIGSNPLDYMAATSQFPTGSYDGVFDDDDLSDSECDEPSSPAPHTTVDAPKRNSLDRLTRIVENIPGESEIAIPEEKKTKRLILRKRNLLNFN</sequence>
<keyword evidence="9" id="KW-0812">Transmembrane</keyword>
<dbReference type="SUPFAM" id="SSF47459">
    <property type="entry name" value="HLH, helix-loop-helix DNA-binding domain"/>
    <property type="match status" value="1"/>
</dbReference>
<dbReference type="Gene3D" id="1.10.630.10">
    <property type="entry name" value="Cytochrome P450"/>
    <property type="match status" value="1"/>
</dbReference>
<keyword evidence="9" id="KW-1133">Transmembrane helix</keyword>
<dbReference type="InterPro" id="IPR050182">
    <property type="entry name" value="Cytochrome_P450_fam2"/>
</dbReference>
<evidence type="ECO:0000256" key="2">
    <source>
        <dbReference type="ARBA" id="ARBA00010617"/>
    </source>
</evidence>
<feature type="region of interest" description="Disordered" evidence="8">
    <location>
        <begin position="909"/>
        <end position="934"/>
    </location>
</feature>
<dbReference type="GO" id="GO:0005737">
    <property type="term" value="C:cytoplasm"/>
    <property type="evidence" value="ECO:0007669"/>
    <property type="project" value="TreeGrafter"/>
</dbReference>
<evidence type="ECO:0000313" key="10">
    <source>
        <dbReference type="EMBL" id="CAD6197550.1"/>
    </source>
</evidence>
<dbReference type="GO" id="GO:0005506">
    <property type="term" value="F:iron ion binding"/>
    <property type="evidence" value="ECO:0007669"/>
    <property type="project" value="InterPro"/>
</dbReference>
<dbReference type="PRINTS" id="PR00463">
    <property type="entry name" value="EP450I"/>
</dbReference>
<dbReference type="InterPro" id="IPR036396">
    <property type="entry name" value="Cyt_P450_sf"/>
</dbReference>
<comment type="caution">
    <text evidence="10">The sequence shown here is derived from an EMBL/GenBank/DDBJ whole genome shotgun (WGS) entry which is preliminary data.</text>
</comment>
<evidence type="ECO:0000256" key="5">
    <source>
        <dbReference type="ARBA" id="ARBA00023004"/>
    </source>
</evidence>
<evidence type="ECO:0000256" key="8">
    <source>
        <dbReference type="SAM" id="MobiDB-lite"/>
    </source>
</evidence>